<name>A0A7R8ZYR2_9CRUS</name>
<dbReference type="PANTHER" id="PTHR23110">
    <property type="entry name" value="BTB DOMAIN TRANSCRIPTION FACTOR"/>
    <property type="match status" value="1"/>
</dbReference>
<dbReference type="InterPro" id="IPR051095">
    <property type="entry name" value="Dros_DevTransReg"/>
</dbReference>
<dbReference type="OrthoDB" id="6355173at2759"/>
<organism evidence="4">
    <name type="scientific">Darwinula stevensoni</name>
    <dbReference type="NCBI Taxonomy" id="69355"/>
    <lineage>
        <taxon>Eukaryota</taxon>
        <taxon>Metazoa</taxon>
        <taxon>Ecdysozoa</taxon>
        <taxon>Arthropoda</taxon>
        <taxon>Crustacea</taxon>
        <taxon>Oligostraca</taxon>
        <taxon>Ostracoda</taxon>
        <taxon>Podocopa</taxon>
        <taxon>Podocopida</taxon>
        <taxon>Darwinulocopina</taxon>
        <taxon>Darwinuloidea</taxon>
        <taxon>Darwinulidae</taxon>
        <taxon>Darwinula</taxon>
    </lineage>
</organism>
<dbReference type="EMBL" id="LR899648">
    <property type="protein sequence ID" value="CAD7241393.1"/>
    <property type="molecule type" value="Genomic_DNA"/>
</dbReference>
<sequence length="363" mass="40865">MYSMAQQFCLRWNNHLPNFIQAFSDLLESQSLVDVTLSAEGRQIQAHKVVLAACSTYFQALFANNPCRHPVIIMRDVEYNDVKTLIDFIYKGEVNVSQEQLTSVLKTADSLQIKGLAEIPSASRNLTPEQTLASAAFANNSIPRSRSQDEIPPMKIQRMSFEDGTGALISHGSECRPSRFRKLHRQQRIKRDLECTQSEQEFISDEEGDQHSILPNITMKRQMSHPSVVIPSPPPKSPTSLEEIRRPYLIVPSPTIIITADAEGGEQSSSGKNEDNSTLKRSASSPQYATTKTRGHCPELRSGSAVGCDYCWNKTDPEGRIQRRKTKYRCPECGANLCIVPCFQEFHKQIVEMGEKVKRNYLT</sequence>
<dbReference type="Gene3D" id="3.30.710.10">
    <property type="entry name" value="Potassium Channel Kv1.1, Chain A"/>
    <property type="match status" value="1"/>
</dbReference>
<dbReference type="PANTHER" id="PTHR23110:SF81">
    <property type="entry name" value="BTB-PROTEIN-VII, ISOFORM F-RELATED"/>
    <property type="match status" value="1"/>
</dbReference>
<protein>
    <recommendedName>
        <fullName evidence="3">BTB domain-containing protein</fullName>
    </recommendedName>
</protein>
<keyword evidence="1" id="KW-0539">Nucleus</keyword>
<dbReference type="InterPro" id="IPR000210">
    <property type="entry name" value="BTB/POZ_dom"/>
</dbReference>
<proteinExistence type="predicted"/>
<dbReference type="Gene3D" id="3.30.60.190">
    <property type="match status" value="1"/>
</dbReference>
<dbReference type="EMBL" id="CAJPEV010000131">
    <property type="protein sequence ID" value="CAG0881074.1"/>
    <property type="molecule type" value="Genomic_DNA"/>
</dbReference>
<dbReference type="CDD" id="cd18315">
    <property type="entry name" value="BTB_POZ_BAB-like"/>
    <property type="match status" value="1"/>
</dbReference>
<dbReference type="Pfam" id="PF00651">
    <property type="entry name" value="BTB"/>
    <property type="match status" value="1"/>
</dbReference>
<dbReference type="GO" id="GO:0005634">
    <property type="term" value="C:nucleus"/>
    <property type="evidence" value="ECO:0007669"/>
    <property type="project" value="TreeGrafter"/>
</dbReference>
<dbReference type="GO" id="GO:0006357">
    <property type="term" value="P:regulation of transcription by RNA polymerase II"/>
    <property type="evidence" value="ECO:0007669"/>
    <property type="project" value="TreeGrafter"/>
</dbReference>
<dbReference type="SMART" id="SM00225">
    <property type="entry name" value="BTB"/>
    <property type="match status" value="1"/>
</dbReference>
<keyword evidence="5" id="KW-1185">Reference proteome</keyword>
<feature type="compositionally biased region" description="Polar residues" evidence="2">
    <location>
        <begin position="279"/>
        <end position="292"/>
    </location>
</feature>
<evidence type="ECO:0000313" key="4">
    <source>
        <dbReference type="EMBL" id="CAD7241393.1"/>
    </source>
</evidence>
<evidence type="ECO:0000313" key="5">
    <source>
        <dbReference type="Proteomes" id="UP000677054"/>
    </source>
</evidence>
<evidence type="ECO:0000259" key="3">
    <source>
        <dbReference type="PROSITE" id="PS50097"/>
    </source>
</evidence>
<feature type="domain" description="BTB" evidence="3">
    <location>
        <begin position="33"/>
        <end position="98"/>
    </location>
</feature>
<dbReference type="PROSITE" id="PS50097">
    <property type="entry name" value="BTB"/>
    <property type="match status" value="1"/>
</dbReference>
<dbReference type="AlphaFoldDB" id="A0A7R8ZYR2"/>
<evidence type="ECO:0000256" key="1">
    <source>
        <dbReference type="ARBA" id="ARBA00023242"/>
    </source>
</evidence>
<dbReference type="SUPFAM" id="SSF54695">
    <property type="entry name" value="POZ domain"/>
    <property type="match status" value="1"/>
</dbReference>
<gene>
    <name evidence="4" type="ORF">DSTB1V02_LOCUS1386</name>
</gene>
<dbReference type="InterPro" id="IPR011333">
    <property type="entry name" value="SKP1/BTB/POZ_sf"/>
</dbReference>
<feature type="region of interest" description="Disordered" evidence="2">
    <location>
        <begin position="261"/>
        <end position="297"/>
    </location>
</feature>
<dbReference type="Proteomes" id="UP000677054">
    <property type="component" value="Unassembled WGS sequence"/>
</dbReference>
<accession>A0A7R8ZYR2</accession>
<feature type="non-terminal residue" evidence="4">
    <location>
        <position position="1"/>
    </location>
</feature>
<evidence type="ECO:0000256" key="2">
    <source>
        <dbReference type="SAM" id="MobiDB-lite"/>
    </source>
</evidence>
<reference evidence="4" key="1">
    <citation type="submission" date="2020-11" db="EMBL/GenBank/DDBJ databases">
        <authorList>
            <person name="Tran Van P."/>
        </authorList>
    </citation>
    <scope>NUCLEOTIDE SEQUENCE</scope>
</reference>